<evidence type="ECO:0000256" key="1">
    <source>
        <dbReference type="SAM" id="MobiDB-lite"/>
    </source>
</evidence>
<feature type="transmembrane region" description="Helical" evidence="2">
    <location>
        <begin position="163"/>
        <end position="181"/>
    </location>
</feature>
<dbReference type="EMBL" id="JAODUO010000874">
    <property type="protein sequence ID" value="KAK2173453.1"/>
    <property type="molecule type" value="Genomic_DNA"/>
</dbReference>
<accession>A0AAD9NLZ3</accession>
<protein>
    <submittedName>
        <fullName evidence="3">Uncharacterized protein</fullName>
    </submittedName>
</protein>
<keyword evidence="2" id="KW-0812">Transmembrane</keyword>
<feature type="compositionally biased region" description="Basic and acidic residues" evidence="1">
    <location>
        <begin position="64"/>
        <end position="85"/>
    </location>
</feature>
<evidence type="ECO:0000256" key="2">
    <source>
        <dbReference type="SAM" id="Phobius"/>
    </source>
</evidence>
<comment type="caution">
    <text evidence="3">The sequence shown here is derived from an EMBL/GenBank/DDBJ whole genome shotgun (WGS) entry which is preliminary data.</text>
</comment>
<sequence length="182" mass="20774">MAAELEDFIRQQKTKLAHDRALTKPRMSPRGRNESPPVESRSHHQGGPSKREPQEEGFMAKMGTYEEQKRRLQDERKREYNEMLQKKNLSVRKPLGGAGDAPSPRDTRPTRGAAPRNHEGDVLTPRNGRPLKGLHDMEYERMLSGVSLHHVANIDVTLLLYKVHKLLGIIVNFICIIIIFIP</sequence>
<reference evidence="3" key="1">
    <citation type="journal article" date="2023" name="Mol. Biol. Evol.">
        <title>Third-Generation Sequencing Reveals the Adaptive Role of the Epigenome in Three Deep-Sea Polychaetes.</title>
        <authorList>
            <person name="Perez M."/>
            <person name="Aroh O."/>
            <person name="Sun Y."/>
            <person name="Lan Y."/>
            <person name="Juniper S.K."/>
            <person name="Young C.R."/>
            <person name="Angers B."/>
            <person name="Qian P.Y."/>
        </authorList>
    </citation>
    <scope>NUCLEOTIDE SEQUENCE</scope>
    <source>
        <strain evidence="3">R07B-5</strain>
    </source>
</reference>
<proteinExistence type="predicted"/>
<name>A0AAD9NLZ3_RIDPI</name>
<organism evidence="3 4">
    <name type="scientific">Ridgeia piscesae</name>
    <name type="common">Tubeworm</name>
    <dbReference type="NCBI Taxonomy" id="27915"/>
    <lineage>
        <taxon>Eukaryota</taxon>
        <taxon>Metazoa</taxon>
        <taxon>Spiralia</taxon>
        <taxon>Lophotrochozoa</taxon>
        <taxon>Annelida</taxon>
        <taxon>Polychaeta</taxon>
        <taxon>Sedentaria</taxon>
        <taxon>Canalipalpata</taxon>
        <taxon>Sabellida</taxon>
        <taxon>Siboglinidae</taxon>
        <taxon>Ridgeia</taxon>
    </lineage>
</organism>
<dbReference type="Proteomes" id="UP001209878">
    <property type="component" value="Unassembled WGS sequence"/>
</dbReference>
<feature type="region of interest" description="Disordered" evidence="1">
    <location>
        <begin position="1"/>
        <end position="129"/>
    </location>
</feature>
<keyword evidence="2" id="KW-0472">Membrane</keyword>
<evidence type="ECO:0000313" key="3">
    <source>
        <dbReference type="EMBL" id="KAK2173453.1"/>
    </source>
</evidence>
<dbReference type="AlphaFoldDB" id="A0AAD9NLZ3"/>
<keyword evidence="2" id="KW-1133">Transmembrane helix</keyword>
<evidence type="ECO:0000313" key="4">
    <source>
        <dbReference type="Proteomes" id="UP001209878"/>
    </source>
</evidence>
<keyword evidence="4" id="KW-1185">Reference proteome</keyword>
<gene>
    <name evidence="3" type="ORF">NP493_873g01042</name>
</gene>